<organism evidence="5 6">
    <name type="scientific">Cadophora malorum</name>
    <dbReference type="NCBI Taxonomy" id="108018"/>
    <lineage>
        <taxon>Eukaryota</taxon>
        <taxon>Fungi</taxon>
        <taxon>Dikarya</taxon>
        <taxon>Ascomycota</taxon>
        <taxon>Pezizomycotina</taxon>
        <taxon>Leotiomycetes</taxon>
        <taxon>Helotiales</taxon>
        <taxon>Ploettnerulaceae</taxon>
        <taxon>Cadophora</taxon>
    </lineage>
</organism>
<evidence type="ECO:0000259" key="4">
    <source>
        <dbReference type="PROSITE" id="PS50850"/>
    </source>
</evidence>
<comment type="similarity">
    <text evidence="2">Belongs to the major facilitator superfamily. Monocarboxylate porter (TC 2.A.1.13) family.</text>
</comment>
<sequence>MSGNLLAASATNSAATSSTDLKIEQSNPLCNSEVLDCASKKNEGQDMEGGNMGLEPVDGGKAAWLFMVGAVIIDAIVWGFPLNFGVFQDYYTTHPPFEGNTLIPMIGTFATGIAYLGGPLMTPLTIRYHAYRRQMVVFGASLCVLGNIGASFGTQLWVMVVCQGVIYGIGFLIISYATFSMLNEWFVEKRGLAYGILLSAAGTGGLGLPFLLQVLLQKYGYGMTLRIYAVATVIIVGPAILLIRSRTRHLPKPPRAEEIDYSVLRKPIFASLSICNFLQGLVFYLPSIFIPSFAADMSLSPTQRSILLVLINLSQIIGLLSIGHVSDFVDVHVLLFASSLGSAIVVYVLWGLSKTMLHLCFFAFLFGFMAGSFEALFPRFATALTDNPAAELTFFGFFEFERGLGMVLAGPISSALIGRVVIEGDYGVEKYKGIILFVGSVLLVCSFSGVGWLFKGKKWYR</sequence>
<feature type="transmembrane region" description="Helical" evidence="3">
    <location>
        <begin position="305"/>
        <end position="322"/>
    </location>
</feature>
<feature type="transmembrane region" description="Helical" evidence="3">
    <location>
        <begin position="191"/>
        <end position="212"/>
    </location>
</feature>
<keyword evidence="3" id="KW-0472">Membrane</keyword>
<feature type="transmembrane region" description="Helical" evidence="3">
    <location>
        <begin position="224"/>
        <end position="243"/>
    </location>
</feature>
<dbReference type="Proteomes" id="UP000664132">
    <property type="component" value="Unassembled WGS sequence"/>
</dbReference>
<feature type="domain" description="Major facilitator superfamily (MFS) profile" evidence="4">
    <location>
        <begin position="268"/>
        <end position="461"/>
    </location>
</feature>
<dbReference type="InterPro" id="IPR050327">
    <property type="entry name" value="Proton-linked_MCT"/>
</dbReference>
<dbReference type="InterPro" id="IPR036259">
    <property type="entry name" value="MFS_trans_sf"/>
</dbReference>
<dbReference type="GO" id="GO:0016020">
    <property type="term" value="C:membrane"/>
    <property type="evidence" value="ECO:0007669"/>
    <property type="project" value="UniProtKB-SubCell"/>
</dbReference>
<dbReference type="InterPro" id="IPR020846">
    <property type="entry name" value="MFS_dom"/>
</dbReference>
<evidence type="ECO:0000256" key="1">
    <source>
        <dbReference type="ARBA" id="ARBA00004141"/>
    </source>
</evidence>
<keyword evidence="6" id="KW-1185">Reference proteome</keyword>
<dbReference type="PANTHER" id="PTHR11360:SF287">
    <property type="entry name" value="MFS MONOCARBOXYLATE TRANSPORTER"/>
    <property type="match status" value="1"/>
</dbReference>
<feature type="transmembrane region" description="Helical" evidence="3">
    <location>
        <begin position="156"/>
        <end position="179"/>
    </location>
</feature>
<dbReference type="Gene3D" id="1.20.1250.20">
    <property type="entry name" value="MFS general substrate transporter like domains"/>
    <property type="match status" value="1"/>
</dbReference>
<evidence type="ECO:0000256" key="2">
    <source>
        <dbReference type="ARBA" id="ARBA00006727"/>
    </source>
</evidence>
<reference evidence="5" key="1">
    <citation type="submission" date="2021-02" db="EMBL/GenBank/DDBJ databases">
        <title>Genome sequence Cadophora malorum strain M34.</title>
        <authorList>
            <person name="Stefanovic E."/>
            <person name="Vu D."/>
            <person name="Scully C."/>
            <person name="Dijksterhuis J."/>
            <person name="Roader J."/>
            <person name="Houbraken J."/>
        </authorList>
    </citation>
    <scope>NUCLEOTIDE SEQUENCE</scope>
    <source>
        <strain evidence="5">M34</strain>
    </source>
</reference>
<dbReference type="EMBL" id="JAFJYH010000300">
    <property type="protein sequence ID" value="KAG4413698.1"/>
    <property type="molecule type" value="Genomic_DNA"/>
</dbReference>
<accession>A0A8H7W640</accession>
<evidence type="ECO:0000313" key="5">
    <source>
        <dbReference type="EMBL" id="KAG4413698.1"/>
    </source>
</evidence>
<dbReference type="GO" id="GO:0022857">
    <property type="term" value="F:transmembrane transporter activity"/>
    <property type="evidence" value="ECO:0007669"/>
    <property type="project" value="InterPro"/>
</dbReference>
<comment type="caution">
    <text evidence="5">The sequence shown here is derived from an EMBL/GenBank/DDBJ whole genome shotgun (WGS) entry which is preliminary data.</text>
</comment>
<dbReference type="PROSITE" id="PS50850">
    <property type="entry name" value="MFS"/>
    <property type="match status" value="1"/>
</dbReference>
<evidence type="ECO:0000256" key="3">
    <source>
        <dbReference type="SAM" id="Phobius"/>
    </source>
</evidence>
<feature type="transmembrane region" description="Helical" evidence="3">
    <location>
        <begin position="62"/>
        <end position="81"/>
    </location>
</feature>
<keyword evidence="3" id="KW-1133">Transmembrane helix</keyword>
<feature type="transmembrane region" description="Helical" evidence="3">
    <location>
        <begin position="329"/>
        <end position="350"/>
    </location>
</feature>
<proteinExistence type="inferred from homology"/>
<comment type="subcellular location">
    <subcellularLocation>
        <location evidence="1">Membrane</location>
        <topology evidence="1">Multi-pass membrane protein</topology>
    </subcellularLocation>
</comment>
<feature type="transmembrane region" description="Helical" evidence="3">
    <location>
        <begin position="101"/>
        <end position="118"/>
    </location>
</feature>
<dbReference type="Pfam" id="PF07690">
    <property type="entry name" value="MFS_1"/>
    <property type="match status" value="2"/>
</dbReference>
<dbReference type="SUPFAM" id="SSF103473">
    <property type="entry name" value="MFS general substrate transporter"/>
    <property type="match status" value="1"/>
</dbReference>
<evidence type="ECO:0000313" key="6">
    <source>
        <dbReference type="Proteomes" id="UP000664132"/>
    </source>
</evidence>
<protein>
    <recommendedName>
        <fullName evidence="4">Major facilitator superfamily (MFS) profile domain-containing protein</fullName>
    </recommendedName>
</protein>
<feature type="transmembrane region" description="Helical" evidence="3">
    <location>
        <begin position="263"/>
        <end position="285"/>
    </location>
</feature>
<dbReference type="AlphaFoldDB" id="A0A8H7W640"/>
<keyword evidence="3" id="KW-0812">Transmembrane</keyword>
<dbReference type="PANTHER" id="PTHR11360">
    <property type="entry name" value="MONOCARBOXYLATE TRANSPORTER"/>
    <property type="match status" value="1"/>
</dbReference>
<dbReference type="OrthoDB" id="2213137at2759"/>
<dbReference type="InterPro" id="IPR011701">
    <property type="entry name" value="MFS"/>
</dbReference>
<gene>
    <name evidence="5" type="ORF">IFR04_013167</name>
</gene>
<feature type="transmembrane region" description="Helical" evidence="3">
    <location>
        <begin position="130"/>
        <end position="150"/>
    </location>
</feature>
<name>A0A8H7W640_9HELO</name>
<feature type="transmembrane region" description="Helical" evidence="3">
    <location>
        <begin position="356"/>
        <end position="377"/>
    </location>
</feature>
<feature type="transmembrane region" description="Helical" evidence="3">
    <location>
        <begin position="403"/>
        <end position="422"/>
    </location>
</feature>
<feature type="transmembrane region" description="Helical" evidence="3">
    <location>
        <begin position="434"/>
        <end position="454"/>
    </location>
</feature>